<feature type="domain" description="Peptidase S8/S53" evidence="6">
    <location>
        <begin position="273"/>
        <end position="575"/>
    </location>
</feature>
<dbReference type="PROSITE" id="PS51892">
    <property type="entry name" value="SUBTILASE"/>
    <property type="match status" value="1"/>
</dbReference>
<evidence type="ECO:0000256" key="5">
    <source>
        <dbReference type="PROSITE-ProRule" id="PRU01240"/>
    </source>
</evidence>
<dbReference type="CDD" id="cd04842">
    <property type="entry name" value="Peptidases_S8_Kp43_protease"/>
    <property type="match status" value="1"/>
</dbReference>
<dbReference type="SUPFAM" id="SSF49785">
    <property type="entry name" value="Galactose-binding domain-like"/>
    <property type="match status" value="1"/>
</dbReference>
<reference evidence="7" key="1">
    <citation type="submission" date="2022-10" db="EMBL/GenBank/DDBJ databases">
        <title>The WGS of Solirubrobacter ginsenosidimutans DSM 21036.</title>
        <authorList>
            <person name="Jiang Z."/>
        </authorList>
    </citation>
    <scope>NUCLEOTIDE SEQUENCE</scope>
    <source>
        <strain evidence="7">DSM 21036</strain>
    </source>
</reference>
<dbReference type="Pfam" id="PF00082">
    <property type="entry name" value="Peptidase_S8"/>
    <property type="match status" value="1"/>
</dbReference>
<evidence type="ECO:0000256" key="1">
    <source>
        <dbReference type="ARBA" id="ARBA00022670"/>
    </source>
</evidence>
<feature type="active site" description="Charge relay system" evidence="4 5">
    <location>
        <position position="320"/>
    </location>
</feature>
<dbReference type="InterPro" id="IPR008979">
    <property type="entry name" value="Galactose-bd-like_sf"/>
</dbReference>
<keyword evidence="8" id="KW-1185">Reference proteome</keyword>
<dbReference type="PANTHER" id="PTHR43399:SF5">
    <property type="entry name" value="PEPTIDASE S8 FAMILY WITH PROTEASE-ASSOCIATED DOMAIN"/>
    <property type="match status" value="1"/>
</dbReference>
<dbReference type="Gene3D" id="3.40.50.200">
    <property type="entry name" value="Peptidase S8/S53 domain"/>
    <property type="match status" value="1"/>
</dbReference>
<proteinExistence type="inferred from homology"/>
<dbReference type="InterPro" id="IPR000209">
    <property type="entry name" value="Peptidase_S8/S53_dom"/>
</dbReference>
<organism evidence="7 8">
    <name type="scientific">Solirubrobacter ginsenosidimutans</name>
    <dbReference type="NCBI Taxonomy" id="490573"/>
    <lineage>
        <taxon>Bacteria</taxon>
        <taxon>Bacillati</taxon>
        <taxon>Actinomycetota</taxon>
        <taxon>Thermoleophilia</taxon>
        <taxon>Solirubrobacterales</taxon>
        <taxon>Solirubrobacteraceae</taxon>
        <taxon>Solirubrobacter</taxon>
    </lineage>
</organism>
<dbReference type="PROSITE" id="PS00137">
    <property type="entry name" value="SUBTILASE_HIS"/>
    <property type="match status" value="1"/>
</dbReference>
<dbReference type="InterPro" id="IPR036852">
    <property type="entry name" value="Peptidase_S8/S53_dom_sf"/>
</dbReference>
<dbReference type="Gene3D" id="2.60.120.380">
    <property type="match status" value="1"/>
</dbReference>
<accession>A0A9X3N1L6</accession>
<name>A0A9X3N1L6_9ACTN</name>
<dbReference type="InterPro" id="IPR034058">
    <property type="entry name" value="TagA/B/C/D_pept_dom"/>
</dbReference>
<evidence type="ECO:0000313" key="8">
    <source>
        <dbReference type="Proteomes" id="UP001149140"/>
    </source>
</evidence>
<dbReference type="Proteomes" id="UP001149140">
    <property type="component" value="Unassembled WGS sequence"/>
</dbReference>
<evidence type="ECO:0000259" key="6">
    <source>
        <dbReference type="Pfam" id="PF00082"/>
    </source>
</evidence>
<dbReference type="GO" id="GO:0006508">
    <property type="term" value="P:proteolysis"/>
    <property type="evidence" value="ECO:0007669"/>
    <property type="project" value="UniProtKB-KW"/>
</dbReference>
<dbReference type="InterPro" id="IPR022398">
    <property type="entry name" value="Peptidase_S8_His-AS"/>
</dbReference>
<dbReference type="InterPro" id="IPR023828">
    <property type="entry name" value="Peptidase_S8_Ser-AS"/>
</dbReference>
<dbReference type="PANTHER" id="PTHR43399">
    <property type="entry name" value="SUBTILISIN-RELATED"/>
    <property type="match status" value="1"/>
</dbReference>
<dbReference type="GO" id="GO:0004252">
    <property type="term" value="F:serine-type endopeptidase activity"/>
    <property type="evidence" value="ECO:0007669"/>
    <property type="project" value="UniProtKB-UniRule"/>
</dbReference>
<dbReference type="PRINTS" id="PR00723">
    <property type="entry name" value="SUBTILISIN"/>
</dbReference>
<feature type="active site" description="Charge relay system" evidence="4 5">
    <location>
        <position position="557"/>
    </location>
</feature>
<feature type="active site" description="Charge relay system" evidence="4 5">
    <location>
        <position position="282"/>
    </location>
</feature>
<comment type="caution">
    <text evidence="7">The sequence shown here is derived from an EMBL/GenBank/DDBJ whole genome shotgun (WGS) entry which is preliminary data.</text>
</comment>
<keyword evidence="3 5" id="KW-0720">Serine protease</keyword>
<evidence type="ECO:0000313" key="7">
    <source>
        <dbReference type="EMBL" id="MDA0166819.1"/>
    </source>
</evidence>
<protein>
    <submittedName>
        <fullName evidence="7">S8 family serine peptidase</fullName>
    </submittedName>
</protein>
<dbReference type="PROSITE" id="PS00138">
    <property type="entry name" value="SUBTILASE_SER"/>
    <property type="match status" value="1"/>
</dbReference>
<dbReference type="InterPro" id="IPR051048">
    <property type="entry name" value="Peptidase_S8/S53_subtilisin"/>
</dbReference>
<evidence type="ECO:0000256" key="3">
    <source>
        <dbReference type="ARBA" id="ARBA00022825"/>
    </source>
</evidence>
<dbReference type="EMBL" id="JAPDOD010000077">
    <property type="protein sequence ID" value="MDA0166819.1"/>
    <property type="molecule type" value="Genomic_DNA"/>
</dbReference>
<comment type="similarity">
    <text evidence="5">Belongs to the peptidase S8 family.</text>
</comment>
<dbReference type="RefSeq" id="WP_270046073.1">
    <property type="nucleotide sequence ID" value="NZ_JAPDOD010000077.1"/>
</dbReference>
<sequence length="1616" mass="168858">MSDRIKATLILDPDRREAQLAYLADRVKTIRAAGDQLWAAITEEQAARLADEGIAVQLHPAADWVLLPAGGFDPVATPPVPPRDLQAPSPPAVTVVQFVAPIAAGWIAELAAFGSLVQTLGPTVALFRLAASVPDTPYVRWSGPFHPAYAIGATLTDGADWLLRVGTAPPIDATRLPDGDAGDLQVRFFDDVSLDQPRAAIEATGATIRAETARGFVVSAGAARVAPLARVPGVYAVELFLPLEPANNHGSVILGVNQVRERGVLGAAVDLDGTGEVVSVVDTGLDTGVPGTVHADFTGRALLIDNLDAPGTAATDAHGHGTHVTGTIAGDGTGSAGSVRGMAPRCFIVLHGPLSPNFQRGWEAAHAAGARVHNNSWGAGGRFGPTNNLYTPGTADVIDRFCFLHPDSLVLFASGNYETDTVPAADGSLDADRLSFQSVAKNVLTVGASENVRSDEGQADPYRTALPGRYDHAAFDAVAGAGSYSMSDDAGQVALFSNRGAVTSPVPPIGVGRMKPDVVAPGTNVLSTRSSLAALKNDWQDATTVPKALYTLMHGTSMATPHVAGAAVLVRQYYRARFGQQRHPVLLEAVPLAGAALVDLPSAAPHVDGVALAWVPPGAAGAARAVRGARLAPDMTWIGTPVTLQADVGDHPAPRLARAGERTLLVHRAKDATIRLSGYGRTLAPDAGFAAATLGSAAPADDALAPALLVAGGQAAVAWAGSGGTLNFQRFDATSGAAADNAALDLGPVAQCGPHGYLAHDGTSYAVVWTNTTPKRWRLHAQLVGAAGPAADAPLKLLEKAQELREPQIAWDARHGRYVVVWCDARDRAGGEIYLMFLDPAGAAQGPEVLSVTVADAGHTRRPRIAVHPDAGYTLTFEDDSRGGHYDAYLTLLDEGGAPDARVPADPADPLHRRLVRISDTPGDTGGFAAATLPDRTFVTWQSAEEIRSDRLGAYATTLTPDGTFGAHVDPATPLMRAGRYVNHLLREHPDETEGACSIVWTGGAAAFARAATGDFMVDLQLVMTDADGLPGSGFGPDGARALRGMLALDSVELVWTGTQIVCASASLFENPRVHVLDAAGAPVAAFGPGGEREIVEPGLVHPGVGIALASLSTPAVRHLIAYGAGLGAPEHIRYTVLDDAGATIVAVRDLAAATGTARHGWFHRPTGETHALAVWHRKAGAVTGAFTNRFALDGTPQHGADLPLTGLAGDSMNPVAATRPTAVDSPQREYGAVWQYRAAAADPWELRFSRLDRDGRPMANPPAPAPATPTADVRVVYPGIAGWPAGLDAIEPQLVSTYLHEPWANRAAFAAAALPEWSPGYGLAWLSEPRGGGSRTLCFTVLDENGARARLPQPPPTPPADAPLAAVSAAGADVREFKLIWTGRCFRLTWTEIVAGRLRHMQTALTRHGTRAVYDEPSAALLRATLINGATNLQRSSLPNLAQGGPAAGHGWGRVNVRQSIAPAPPVTFFVRDDCALGAGRRATYRFTLPPDTALLRATLTWVDPPAPGLVNRLHLLVRVPGSVLVLQGNTWQAAPNDRLSQLVAVGTPFQTTHPIEQVVMENPAPGSYVVEVIAEVLPASGLNQFNAHPFALVVTGSGPEVRFGAQPGSPLPFY</sequence>
<keyword evidence="2 5" id="KW-0378">Hydrolase</keyword>
<evidence type="ECO:0000256" key="4">
    <source>
        <dbReference type="PIRSR" id="PIRSR615500-1"/>
    </source>
</evidence>
<keyword evidence="1 5" id="KW-0645">Protease</keyword>
<evidence type="ECO:0000256" key="2">
    <source>
        <dbReference type="ARBA" id="ARBA00022801"/>
    </source>
</evidence>
<dbReference type="SUPFAM" id="SSF52743">
    <property type="entry name" value="Subtilisin-like"/>
    <property type="match status" value="1"/>
</dbReference>
<gene>
    <name evidence="7" type="ORF">OM076_41545</name>
</gene>
<dbReference type="InterPro" id="IPR015500">
    <property type="entry name" value="Peptidase_S8_subtilisin-rel"/>
</dbReference>